<dbReference type="RefSeq" id="WP_067236201.1">
    <property type="nucleotide sequence ID" value="NZ_LZMZ01000013.1"/>
</dbReference>
<dbReference type="Proteomes" id="UP000092508">
    <property type="component" value="Unassembled WGS sequence"/>
</dbReference>
<comment type="caution">
    <text evidence="2">The sequence shown here is derived from an EMBL/GenBank/DDBJ whole genome shotgun (WGS) entry which is preliminary data.</text>
</comment>
<evidence type="ECO:0000313" key="2">
    <source>
        <dbReference type="EMBL" id="OBX79027.1"/>
    </source>
</evidence>
<accession>A0A1B8QCJ6</accession>
<dbReference type="EMBL" id="LZMZ01000013">
    <property type="protein sequence ID" value="OBX79027.1"/>
    <property type="molecule type" value="Genomic_DNA"/>
</dbReference>
<name>A0A1B8QCJ6_9GAMM</name>
<keyword evidence="1" id="KW-0472">Membrane</keyword>
<evidence type="ECO:0000313" key="3">
    <source>
        <dbReference type="Proteomes" id="UP000092508"/>
    </source>
</evidence>
<sequence>MRKIWSAGVTVLVWVGVLLIAWLVIKPMLSRLWFKFHVMVGLEVGKPQIDYHHDPRHGLVLTYQPVNANIHGNIMPAVQLSRNDMATLSPTAQQLLWHINDKLQRYHDWCNTAPNDQATRPLSEAQFVLNRLLQDTLPNALQRYLQLARYTPEHLRATTADNLSADDMLIKILQQTEHQLDTLLAERHADTVAQLATDYRYVQARTPDILKI</sequence>
<keyword evidence="1" id="KW-0812">Transmembrane</keyword>
<dbReference type="STRING" id="34059.A9308_05705"/>
<dbReference type="AlphaFoldDB" id="A0A1B8QCJ6"/>
<reference evidence="2 3" key="1">
    <citation type="submission" date="2016-06" db="EMBL/GenBank/DDBJ databases">
        <title>Draft genome of Moraxella atlantae CCUG 66109.</title>
        <authorList>
            <person name="Salva-Serra F."/>
            <person name="Engstrom-Jakobsson H."/>
            <person name="Thorell K."/>
            <person name="Gonzales-Siles L."/>
            <person name="Karlsson R."/>
            <person name="Boulund F."/>
            <person name="Engstrand L."/>
            <person name="Kristiansson E."/>
            <person name="Moore E."/>
        </authorList>
    </citation>
    <scope>NUCLEOTIDE SEQUENCE [LARGE SCALE GENOMIC DNA]</scope>
    <source>
        <strain evidence="2 3">CCUG 66109</strain>
    </source>
</reference>
<evidence type="ECO:0000256" key="1">
    <source>
        <dbReference type="SAM" id="Phobius"/>
    </source>
</evidence>
<proteinExistence type="predicted"/>
<protein>
    <submittedName>
        <fullName evidence="2">Uncharacterized protein</fullName>
    </submittedName>
</protein>
<keyword evidence="1" id="KW-1133">Transmembrane helix</keyword>
<feature type="transmembrane region" description="Helical" evidence="1">
    <location>
        <begin position="6"/>
        <end position="25"/>
    </location>
</feature>
<gene>
    <name evidence="2" type="ORF">A9308_05705</name>
</gene>
<organism evidence="2 3">
    <name type="scientific">Faucicola atlantae</name>
    <dbReference type="NCBI Taxonomy" id="34059"/>
    <lineage>
        <taxon>Bacteria</taxon>
        <taxon>Pseudomonadati</taxon>
        <taxon>Pseudomonadota</taxon>
        <taxon>Gammaproteobacteria</taxon>
        <taxon>Moraxellales</taxon>
        <taxon>Moraxellaceae</taxon>
        <taxon>Faucicola</taxon>
    </lineage>
</organism>